<dbReference type="STRING" id="589385.SAMN05421504_106439"/>
<dbReference type="InterPro" id="IPR016024">
    <property type="entry name" value="ARM-type_fold"/>
</dbReference>
<organism evidence="1 2">
    <name type="scientific">Amycolatopsis xylanica</name>
    <dbReference type="NCBI Taxonomy" id="589385"/>
    <lineage>
        <taxon>Bacteria</taxon>
        <taxon>Bacillati</taxon>
        <taxon>Actinomycetota</taxon>
        <taxon>Actinomycetes</taxon>
        <taxon>Pseudonocardiales</taxon>
        <taxon>Pseudonocardiaceae</taxon>
        <taxon>Amycolatopsis</taxon>
    </lineage>
</organism>
<evidence type="ECO:0000313" key="2">
    <source>
        <dbReference type="Proteomes" id="UP000199515"/>
    </source>
</evidence>
<dbReference type="InterPro" id="IPR011989">
    <property type="entry name" value="ARM-like"/>
</dbReference>
<dbReference type="OrthoDB" id="3374146at2"/>
<reference evidence="1 2" key="1">
    <citation type="submission" date="2016-10" db="EMBL/GenBank/DDBJ databases">
        <authorList>
            <person name="de Groot N.N."/>
        </authorList>
    </citation>
    <scope>NUCLEOTIDE SEQUENCE [LARGE SCALE GENOMIC DNA]</scope>
    <source>
        <strain evidence="1 2">CPCC 202699</strain>
    </source>
</reference>
<dbReference type="Gene3D" id="1.25.10.10">
    <property type="entry name" value="Leucine-rich Repeat Variant"/>
    <property type="match status" value="1"/>
</dbReference>
<accession>A0A1H3M0P3</accession>
<name>A0A1H3M0P3_9PSEU</name>
<evidence type="ECO:0000313" key="1">
    <source>
        <dbReference type="EMBL" id="SDY70136.1"/>
    </source>
</evidence>
<evidence type="ECO:0008006" key="3">
    <source>
        <dbReference type="Google" id="ProtNLM"/>
    </source>
</evidence>
<sequence length="432" mass="47295">MNSQGERSGRAWVEFDERARRDGTELGSLGRALVPYELLDMVCKASYRDGYIREKAVARMEAAGRAELLPALALRAADWVPQVRIAAMRALVESLRADLLTTVPALLPVAVAVGGRYHGRWLLGNLEDFVRNGSPELVAACMRVPDVKARQAVSAIVSKRRSVEELVDTALTDRDTLIRLQCAKDAVRRSPDAAAILLRRGASGVRAVALRALADRVDVLEAALDDRNALVRLIAQYLLTRAGGDPVARYRDLVTAGDPPSVGALAGLADVGTPEDSSLVLPWLAHPLPRGRAEVVRALRRFRKVDVPTLVPLLTDSPAVSRQVVAALTDHAALVDEDWLWSLIDSDVAPYVRIGALRLLRERGSWEQAITDLRVAVTRDDDLARVARESLAHGYGERLAYLQPRPAQRARLDALLDRASPELAGYLRPWLS</sequence>
<dbReference type="Proteomes" id="UP000199515">
    <property type="component" value="Unassembled WGS sequence"/>
</dbReference>
<dbReference type="SUPFAM" id="SSF48371">
    <property type="entry name" value="ARM repeat"/>
    <property type="match status" value="1"/>
</dbReference>
<keyword evidence="2" id="KW-1185">Reference proteome</keyword>
<dbReference type="RefSeq" id="WP_143047168.1">
    <property type="nucleotide sequence ID" value="NZ_FNON01000006.1"/>
</dbReference>
<dbReference type="AlphaFoldDB" id="A0A1H3M0P3"/>
<dbReference type="EMBL" id="FNON01000006">
    <property type="protein sequence ID" value="SDY70136.1"/>
    <property type="molecule type" value="Genomic_DNA"/>
</dbReference>
<gene>
    <name evidence="1" type="ORF">SAMN05421504_106439</name>
</gene>
<proteinExistence type="predicted"/>
<protein>
    <recommendedName>
        <fullName evidence="3">HEAT repeat</fullName>
    </recommendedName>
</protein>